<protein>
    <submittedName>
        <fullName evidence="2">Uncharacterized protein</fullName>
    </submittedName>
</protein>
<proteinExistence type="predicted"/>
<name>A0A383AMI0_9ZZZZ</name>
<evidence type="ECO:0000256" key="1">
    <source>
        <dbReference type="SAM" id="Phobius"/>
    </source>
</evidence>
<reference evidence="2" key="1">
    <citation type="submission" date="2018-05" db="EMBL/GenBank/DDBJ databases">
        <authorList>
            <person name="Lanie J.A."/>
            <person name="Ng W.-L."/>
            <person name="Kazmierczak K.M."/>
            <person name="Andrzejewski T.M."/>
            <person name="Davidsen T.M."/>
            <person name="Wayne K.J."/>
            <person name="Tettelin H."/>
            <person name="Glass J.I."/>
            <person name="Rusch D."/>
            <person name="Podicherti R."/>
            <person name="Tsui H.-C.T."/>
            <person name="Winkler M.E."/>
        </authorList>
    </citation>
    <scope>NUCLEOTIDE SEQUENCE</scope>
</reference>
<evidence type="ECO:0000313" key="2">
    <source>
        <dbReference type="EMBL" id="SVE08769.1"/>
    </source>
</evidence>
<keyword evidence="1" id="KW-0812">Transmembrane</keyword>
<dbReference type="AlphaFoldDB" id="A0A383AMI0"/>
<dbReference type="EMBL" id="UINC01193247">
    <property type="protein sequence ID" value="SVE08769.1"/>
    <property type="molecule type" value="Genomic_DNA"/>
</dbReference>
<keyword evidence="1" id="KW-0472">Membrane</keyword>
<gene>
    <name evidence="2" type="ORF">METZ01_LOCUS461623</name>
</gene>
<feature type="transmembrane region" description="Helical" evidence="1">
    <location>
        <begin position="6"/>
        <end position="25"/>
    </location>
</feature>
<organism evidence="2">
    <name type="scientific">marine metagenome</name>
    <dbReference type="NCBI Taxonomy" id="408172"/>
    <lineage>
        <taxon>unclassified sequences</taxon>
        <taxon>metagenomes</taxon>
        <taxon>ecological metagenomes</taxon>
    </lineage>
</organism>
<sequence length="30" mass="3614">MLKNNFNKILLNIIVVIFIFAFDRLSKLYI</sequence>
<keyword evidence="1" id="KW-1133">Transmembrane helix</keyword>
<feature type="non-terminal residue" evidence="2">
    <location>
        <position position="30"/>
    </location>
</feature>
<accession>A0A383AMI0</accession>